<keyword evidence="2" id="KW-0472">Membrane</keyword>
<evidence type="ECO:0000256" key="2">
    <source>
        <dbReference type="SAM" id="Phobius"/>
    </source>
</evidence>
<sequence>MIRALLPLLCLLLSAAAYAQDTLVLRNGREHTVKVLEINPTQVVYKRFDNLEGPNIIVLKADVARIVYANGTREEFEEEPSQAPADRPVVVRSPEPAPKTDPELYQQGRLDAMQHYRGNGAMIGTMAASLYPPAGVITGIIVGAVPPNPANFYSPTPELFRQPAYLKGYQAQAHRRKVGKAAAGFGIGLGSFLVFALLSVASR</sequence>
<keyword evidence="3" id="KW-0732">Signal</keyword>
<name>A0A6J4JHM0_9SPHI</name>
<gene>
    <name evidence="4" type="ORF">AVDCRST_MAG56-3607</name>
</gene>
<evidence type="ECO:0000256" key="3">
    <source>
        <dbReference type="SAM" id="SignalP"/>
    </source>
</evidence>
<feature type="signal peptide" evidence="3">
    <location>
        <begin position="1"/>
        <end position="19"/>
    </location>
</feature>
<keyword evidence="2" id="KW-1133">Transmembrane helix</keyword>
<evidence type="ECO:0000313" key="4">
    <source>
        <dbReference type="EMBL" id="CAA9279275.1"/>
    </source>
</evidence>
<organism evidence="4">
    <name type="scientific">uncultured Cytophagales bacterium</name>
    <dbReference type="NCBI Taxonomy" id="158755"/>
    <lineage>
        <taxon>Bacteria</taxon>
        <taxon>Pseudomonadati</taxon>
        <taxon>Bacteroidota</taxon>
        <taxon>Sphingobacteriia</taxon>
        <taxon>Sphingobacteriales</taxon>
        <taxon>environmental samples</taxon>
    </lineage>
</organism>
<accession>A0A6J4JHM0</accession>
<keyword evidence="2" id="KW-0812">Transmembrane</keyword>
<feature type="transmembrane region" description="Helical" evidence="2">
    <location>
        <begin position="181"/>
        <end position="201"/>
    </location>
</feature>
<proteinExistence type="predicted"/>
<dbReference type="AlphaFoldDB" id="A0A6J4JHM0"/>
<feature type="chain" id="PRO_5026933595" evidence="3">
    <location>
        <begin position="20"/>
        <end position="203"/>
    </location>
</feature>
<dbReference type="EMBL" id="CADCTQ010000302">
    <property type="protein sequence ID" value="CAA9279275.1"/>
    <property type="molecule type" value="Genomic_DNA"/>
</dbReference>
<protein>
    <submittedName>
        <fullName evidence="4">Uncharacterized protein</fullName>
    </submittedName>
</protein>
<evidence type="ECO:0000256" key="1">
    <source>
        <dbReference type="SAM" id="MobiDB-lite"/>
    </source>
</evidence>
<feature type="region of interest" description="Disordered" evidence="1">
    <location>
        <begin position="74"/>
        <end position="103"/>
    </location>
</feature>
<reference evidence="4" key="1">
    <citation type="submission" date="2020-02" db="EMBL/GenBank/DDBJ databases">
        <authorList>
            <person name="Meier V. D."/>
        </authorList>
    </citation>
    <scope>NUCLEOTIDE SEQUENCE</scope>
    <source>
        <strain evidence="4">AVDCRST_MAG56</strain>
    </source>
</reference>